<dbReference type="KEGG" id="had:CDV25_01340"/>
<protein>
    <recommendedName>
        <fullName evidence="1">Formyl transferase N-terminal domain-containing protein</fullName>
    </recommendedName>
</protein>
<proteinExistence type="predicted"/>
<sequence>MKKVVFLGAKEIGRKCLTELFARQEELGFTLLSVGTSPKGEGVREFCMRHKILMIADLDELLSLDFDILFCVQYHQILKPQHIFCAKEIAFNLHLAPLPEYRGCNQFSFAIFNEDKEFGVSIHKIDEGIDSGDIAFERRFKIPPDCFVDELVALANAYGLELFVNASGQMIKGEYHLTPQKDIYATRREFHLRNEIDALKAVNLNSCGGGEGFN</sequence>
<dbReference type="OrthoDB" id="5320219at2"/>
<dbReference type="Gene3D" id="3.40.50.12230">
    <property type="match status" value="1"/>
</dbReference>
<reference evidence="2 3" key="1">
    <citation type="submission" date="2017-06" db="EMBL/GenBank/DDBJ databases">
        <title>Complete genome of Helicobacter apodemus.</title>
        <authorList>
            <person name="Cho S."/>
        </authorList>
    </citation>
    <scope>NUCLEOTIDE SEQUENCE [LARGE SCALE GENOMIC DNA]</scope>
    <source>
        <strain evidence="3">SNUVETPUB-15-01</strain>
    </source>
</reference>
<dbReference type="RefSeq" id="WP_108910448.1">
    <property type="nucleotide sequence ID" value="NZ_CP021886.1"/>
</dbReference>
<name>A0A2U8FBD9_9HELI</name>
<gene>
    <name evidence="2" type="ORF">CDV25_01340</name>
</gene>
<evidence type="ECO:0000313" key="2">
    <source>
        <dbReference type="EMBL" id="AWI33552.1"/>
    </source>
</evidence>
<dbReference type="AlphaFoldDB" id="A0A2U8FBD9"/>
<dbReference type="PANTHER" id="PTHR11138:SF5">
    <property type="entry name" value="METHIONYL-TRNA FORMYLTRANSFERASE, MITOCHONDRIAL"/>
    <property type="match status" value="1"/>
</dbReference>
<dbReference type="GO" id="GO:0004479">
    <property type="term" value="F:methionyl-tRNA formyltransferase activity"/>
    <property type="evidence" value="ECO:0007669"/>
    <property type="project" value="TreeGrafter"/>
</dbReference>
<evidence type="ECO:0000259" key="1">
    <source>
        <dbReference type="Pfam" id="PF00551"/>
    </source>
</evidence>
<dbReference type="PANTHER" id="PTHR11138">
    <property type="entry name" value="METHIONYL-TRNA FORMYLTRANSFERASE"/>
    <property type="match status" value="1"/>
</dbReference>
<dbReference type="Proteomes" id="UP000244890">
    <property type="component" value="Chromosome"/>
</dbReference>
<accession>A0A2U8FBD9</accession>
<dbReference type="InterPro" id="IPR036477">
    <property type="entry name" value="Formyl_transf_N_sf"/>
</dbReference>
<organism evidence="2 3">
    <name type="scientific">Helicobacter apodemus</name>
    <dbReference type="NCBI Taxonomy" id="135569"/>
    <lineage>
        <taxon>Bacteria</taxon>
        <taxon>Pseudomonadati</taxon>
        <taxon>Campylobacterota</taxon>
        <taxon>Epsilonproteobacteria</taxon>
        <taxon>Campylobacterales</taxon>
        <taxon>Helicobacteraceae</taxon>
        <taxon>Helicobacter</taxon>
    </lineage>
</organism>
<dbReference type="SUPFAM" id="SSF53328">
    <property type="entry name" value="Formyltransferase"/>
    <property type="match status" value="1"/>
</dbReference>
<dbReference type="Pfam" id="PF00551">
    <property type="entry name" value="Formyl_trans_N"/>
    <property type="match status" value="1"/>
</dbReference>
<dbReference type="EMBL" id="CP021886">
    <property type="protein sequence ID" value="AWI33552.1"/>
    <property type="molecule type" value="Genomic_DNA"/>
</dbReference>
<feature type="domain" description="Formyl transferase N-terminal" evidence="1">
    <location>
        <begin position="59"/>
        <end position="151"/>
    </location>
</feature>
<dbReference type="InterPro" id="IPR002376">
    <property type="entry name" value="Formyl_transf_N"/>
</dbReference>
<evidence type="ECO:0000313" key="3">
    <source>
        <dbReference type="Proteomes" id="UP000244890"/>
    </source>
</evidence>
<dbReference type="GO" id="GO:0005829">
    <property type="term" value="C:cytosol"/>
    <property type="evidence" value="ECO:0007669"/>
    <property type="project" value="TreeGrafter"/>
</dbReference>